<evidence type="ECO:0000256" key="7">
    <source>
        <dbReference type="RuleBase" id="RU362048"/>
    </source>
</evidence>
<keyword evidence="6 7" id="KW-0472">Membrane</keyword>
<accession>A0A1B2EFM7</accession>
<organism evidence="8">
    <name type="scientific">Microvirga ossetica</name>
    <dbReference type="NCBI Taxonomy" id="1882682"/>
    <lineage>
        <taxon>Bacteria</taxon>
        <taxon>Pseudomonadati</taxon>
        <taxon>Pseudomonadota</taxon>
        <taxon>Alphaproteobacteria</taxon>
        <taxon>Hyphomicrobiales</taxon>
        <taxon>Methylobacteriaceae</taxon>
        <taxon>Microvirga</taxon>
    </lineage>
</organism>
<reference evidence="8" key="1">
    <citation type="submission" date="2016-07" db="EMBL/GenBank/DDBJ databases">
        <title>Microvirga ossetica sp. nov. a new species of rhizobia isolated from root nodules of the legume species Vicia alpestris Steven originated from North Ossetia region in the Caucasus.</title>
        <authorList>
            <person name="Safronova V.I."/>
            <person name="Kuznetsova I.G."/>
            <person name="Sazanova A.L."/>
            <person name="Belimov A."/>
            <person name="Andronov E."/>
            <person name="Osledkin Y.S."/>
            <person name="Onishchuk O.P."/>
            <person name="Kurchak O.N."/>
            <person name="Shaposhnikov A.I."/>
            <person name="Willems A."/>
            <person name="Tikhonovich I.A."/>
        </authorList>
    </citation>
    <scope>NUCLEOTIDE SEQUENCE [LARGE SCALE GENOMIC DNA]</scope>
    <source>
        <strain evidence="8">V5/3M</strain>
    </source>
</reference>
<protein>
    <recommendedName>
        <fullName evidence="7">UPF0056 membrane protein</fullName>
    </recommendedName>
</protein>
<sequence length="211" mass="22497">MLEDQGLLLNQFFTLWAMLDPIGHLPLFLGATEELARQERRRAAALAVVIAFCILIFFGVAGQFLLHAMGISLLSFQIAGGIILLLFSISMVLGEPRSGASSPDEPGNNALRVAIYPLATPIIAGPGSMLAIIILTDNHRFTLPEQVVTYGVLAAVLTLMLVVFLLGNAIGRIIGHGGANVIRRIMGVILAALSVNLIVSALAQWLKLPPI</sequence>
<feature type="transmembrane region" description="Helical" evidence="7">
    <location>
        <begin position="113"/>
        <end position="135"/>
    </location>
</feature>
<dbReference type="AlphaFoldDB" id="A0A1B2EFM7"/>
<comment type="subcellular location">
    <subcellularLocation>
        <location evidence="1 7">Cell membrane</location>
        <topology evidence="1 7">Multi-pass membrane protein</topology>
    </subcellularLocation>
</comment>
<dbReference type="RefSeq" id="WP_099509779.1">
    <property type="nucleotide sequence ID" value="NZ_CP016616.1"/>
</dbReference>
<proteinExistence type="inferred from homology"/>
<evidence type="ECO:0000256" key="2">
    <source>
        <dbReference type="ARBA" id="ARBA00009784"/>
    </source>
</evidence>
<evidence type="ECO:0000256" key="4">
    <source>
        <dbReference type="ARBA" id="ARBA00022692"/>
    </source>
</evidence>
<comment type="similarity">
    <text evidence="2 7">Belongs to the UPF0056 (MarC) family.</text>
</comment>
<feature type="transmembrane region" description="Helical" evidence="7">
    <location>
        <begin position="43"/>
        <end position="65"/>
    </location>
</feature>
<evidence type="ECO:0000256" key="3">
    <source>
        <dbReference type="ARBA" id="ARBA00022475"/>
    </source>
</evidence>
<evidence type="ECO:0000256" key="5">
    <source>
        <dbReference type="ARBA" id="ARBA00022989"/>
    </source>
</evidence>
<keyword evidence="3" id="KW-1003">Cell membrane</keyword>
<dbReference type="GO" id="GO:0005886">
    <property type="term" value="C:plasma membrane"/>
    <property type="evidence" value="ECO:0007669"/>
    <property type="project" value="UniProtKB-SubCell"/>
</dbReference>
<feature type="transmembrane region" description="Helical" evidence="7">
    <location>
        <begin position="71"/>
        <end position="93"/>
    </location>
</feature>
<dbReference type="EMBL" id="CP016616">
    <property type="protein sequence ID" value="ANY78778.1"/>
    <property type="molecule type" value="Genomic_DNA"/>
</dbReference>
<dbReference type="InterPro" id="IPR002771">
    <property type="entry name" value="Multi_antbiot-R_MarC"/>
</dbReference>
<dbReference type="PANTHER" id="PTHR33508">
    <property type="entry name" value="UPF0056 MEMBRANE PROTEIN YHCE"/>
    <property type="match status" value="1"/>
</dbReference>
<evidence type="ECO:0000313" key="8">
    <source>
        <dbReference type="EMBL" id="ANY78778.1"/>
    </source>
</evidence>
<gene>
    <name evidence="8" type="ORF">BB934_11520</name>
</gene>
<keyword evidence="4 7" id="KW-0812">Transmembrane</keyword>
<dbReference type="KEGG" id="moc:BB934_11520"/>
<dbReference type="NCBIfam" id="TIGR00427">
    <property type="entry name" value="NAAT family transporter"/>
    <property type="match status" value="1"/>
</dbReference>
<dbReference type="PANTHER" id="PTHR33508:SF1">
    <property type="entry name" value="UPF0056 MEMBRANE PROTEIN YHCE"/>
    <property type="match status" value="1"/>
</dbReference>
<evidence type="ECO:0000256" key="6">
    <source>
        <dbReference type="ARBA" id="ARBA00023136"/>
    </source>
</evidence>
<feature type="transmembrane region" description="Helical" evidence="7">
    <location>
        <begin position="187"/>
        <end position="206"/>
    </location>
</feature>
<dbReference type="Pfam" id="PF01914">
    <property type="entry name" value="MarC"/>
    <property type="match status" value="1"/>
</dbReference>
<feature type="transmembrane region" description="Helical" evidence="7">
    <location>
        <begin position="147"/>
        <end position="166"/>
    </location>
</feature>
<name>A0A1B2EFM7_9HYPH</name>
<dbReference type="OrthoDB" id="21094at2"/>
<evidence type="ECO:0000256" key="1">
    <source>
        <dbReference type="ARBA" id="ARBA00004651"/>
    </source>
</evidence>
<keyword evidence="5 7" id="KW-1133">Transmembrane helix</keyword>
<feature type="transmembrane region" description="Helical" evidence="7">
    <location>
        <begin position="12"/>
        <end position="31"/>
    </location>
</feature>